<dbReference type="Proteomes" id="UP000218231">
    <property type="component" value="Unassembled WGS sequence"/>
</dbReference>
<protein>
    <submittedName>
        <fullName evidence="2">Uncharacterized protein</fullName>
    </submittedName>
</protein>
<feature type="compositionally biased region" description="Basic and acidic residues" evidence="1">
    <location>
        <begin position="125"/>
        <end position="142"/>
    </location>
</feature>
<feature type="compositionally biased region" description="Polar residues" evidence="1">
    <location>
        <begin position="144"/>
        <end position="158"/>
    </location>
</feature>
<evidence type="ECO:0000313" key="3">
    <source>
        <dbReference type="Proteomes" id="UP000218231"/>
    </source>
</evidence>
<dbReference type="AlphaFoldDB" id="A0A2A2KYC1"/>
<name>A0A2A2KYC1_9BILA</name>
<evidence type="ECO:0000256" key="1">
    <source>
        <dbReference type="SAM" id="MobiDB-lite"/>
    </source>
</evidence>
<organism evidence="2 3">
    <name type="scientific">Diploscapter pachys</name>
    <dbReference type="NCBI Taxonomy" id="2018661"/>
    <lineage>
        <taxon>Eukaryota</taxon>
        <taxon>Metazoa</taxon>
        <taxon>Ecdysozoa</taxon>
        <taxon>Nematoda</taxon>
        <taxon>Chromadorea</taxon>
        <taxon>Rhabditida</taxon>
        <taxon>Rhabditina</taxon>
        <taxon>Rhabditomorpha</taxon>
        <taxon>Rhabditoidea</taxon>
        <taxon>Rhabditidae</taxon>
        <taxon>Diploscapter</taxon>
    </lineage>
</organism>
<reference evidence="2 3" key="1">
    <citation type="journal article" date="2017" name="Curr. Biol.">
        <title>Genome architecture and evolution of a unichromosomal asexual nematode.</title>
        <authorList>
            <person name="Fradin H."/>
            <person name="Zegar C."/>
            <person name="Gutwein M."/>
            <person name="Lucas J."/>
            <person name="Kovtun M."/>
            <person name="Corcoran D."/>
            <person name="Baugh L.R."/>
            <person name="Kiontke K."/>
            <person name="Gunsalus K."/>
            <person name="Fitch D.H."/>
            <person name="Piano F."/>
        </authorList>
    </citation>
    <scope>NUCLEOTIDE SEQUENCE [LARGE SCALE GENOMIC DNA]</scope>
    <source>
        <strain evidence="2">PF1309</strain>
    </source>
</reference>
<feature type="compositionally biased region" description="Basic and acidic residues" evidence="1">
    <location>
        <begin position="92"/>
        <end position="101"/>
    </location>
</feature>
<feature type="region of interest" description="Disordered" evidence="1">
    <location>
        <begin position="1"/>
        <end position="36"/>
    </location>
</feature>
<feature type="compositionally biased region" description="Polar residues" evidence="1">
    <location>
        <begin position="17"/>
        <end position="30"/>
    </location>
</feature>
<dbReference type="EMBL" id="LIAE01007509">
    <property type="protein sequence ID" value="PAV78839.1"/>
    <property type="molecule type" value="Genomic_DNA"/>
</dbReference>
<comment type="caution">
    <text evidence="2">The sequence shown here is derived from an EMBL/GenBank/DDBJ whole genome shotgun (WGS) entry which is preliminary data.</text>
</comment>
<gene>
    <name evidence="2" type="ORF">WR25_00439</name>
</gene>
<accession>A0A2A2KYC1</accession>
<proteinExistence type="predicted"/>
<sequence>MSLDREQPTPKPRTLLEGSSSRSTFFSQEGPTPLPLPRTKLALAASVERDIASSSYLLKCLCKEDDPSKTVVKLRAKSEHTTVNQPYLKIKDREGSNDERIANCNDESAQIEDKKEEKAEDEEIFKEAEESKENFVKEEETVQVKLTETKVSPLSPGQQLKEAGNKLAAADERFRKARRKTRSDSMPGRMNAHGSGRAYRQSFAAGASSGCQARIERQLSNRPKSAYLPDTRAVTSSPEDGNRSFYENAGRQ</sequence>
<keyword evidence="3" id="KW-1185">Reference proteome</keyword>
<feature type="region of interest" description="Disordered" evidence="1">
    <location>
        <begin position="92"/>
        <end position="252"/>
    </location>
</feature>
<evidence type="ECO:0000313" key="2">
    <source>
        <dbReference type="EMBL" id="PAV78839.1"/>
    </source>
</evidence>